<sequence>MLTIDYDRLDVRPGMRVLDLGCGEGRHSFEAYRRGAHVVALDLNARDLATTREWLGAMELAGEAPAGATATAVRGDLLRLPFPDHSFDRIIASEVLEHIPDDTAAMAELTRVLRPGGLAAVTVPRWFPERVCWALSDEYHANEGGHVRIYRAHELAGKLTAAGLTVTGKGYAHALHSPYWWLKCAVGTDRDAAVVRAYHRLLVWDITARPWLTRTLERGLNPVIGKSVVLYLRRDTVTADQNPAEDRLAVDEVPASSRR</sequence>
<accession>A0A8J3TH57</accession>
<dbReference type="RefSeq" id="WP_168116142.1">
    <property type="nucleotide sequence ID" value="NZ_BOON01000055.1"/>
</dbReference>
<gene>
    <name evidence="2" type="ORF">Pme01_52790</name>
</gene>
<name>A0A8J3TH57_9ACTN</name>
<dbReference type="InterPro" id="IPR029063">
    <property type="entry name" value="SAM-dependent_MTases_sf"/>
</dbReference>
<dbReference type="EMBL" id="BOON01000055">
    <property type="protein sequence ID" value="GII25682.1"/>
    <property type="molecule type" value="Genomic_DNA"/>
</dbReference>
<dbReference type="CDD" id="cd02440">
    <property type="entry name" value="AdoMet_MTases"/>
    <property type="match status" value="1"/>
</dbReference>
<dbReference type="Gene3D" id="3.40.50.150">
    <property type="entry name" value="Vaccinia Virus protein VP39"/>
    <property type="match status" value="1"/>
</dbReference>
<dbReference type="AlphaFoldDB" id="A0A8J3TH57"/>
<dbReference type="GO" id="GO:0008757">
    <property type="term" value="F:S-adenosylmethionine-dependent methyltransferase activity"/>
    <property type="evidence" value="ECO:0007669"/>
    <property type="project" value="InterPro"/>
</dbReference>
<dbReference type="Pfam" id="PF08241">
    <property type="entry name" value="Methyltransf_11"/>
    <property type="match status" value="1"/>
</dbReference>
<proteinExistence type="predicted"/>
<protein>
    <submittedName>
        <fullName evidence="2">Methyltransferase</fullName>
    </submittedName>
</protein>
<dbReference type="PANTHER" id="PTHR43591:SF24">
    <property type="entry name" value="2-METHOXY-6-POLYPRENYL-1,4-BENZOQUINOL METHYLASE, MITOCHONDRIAL"/>
    <property type="match status" value="1"/>
</dbReference>
<evidence type="ECO:0000259" key="1">
    <source>
        <dbReference type="Pfam" id="PF08241"/>
    </source>
</evidence>
<dbReference type="GO" id="GO:0032259">
    <property type="term" value="P:methylation"/>
    <property type="evidence" value="ECO:0007669"/>
    <property type="project" value="UniProtKB-KW"/>
</dbReference>
<reference evidence="2" key="1">
    <citation type="submission" date="2021-01" db="EMBL/GenBank/DDBJ databases">
        <title>Whole genome shotgun sequence of Planosporangium mesophilum NBRC 109066.</title>
        <authorList>
            <person name="Komaki H."/>
            <person name="Tamura T."/>
        </authorList>
    </citation>
    <scope>NUCLEOTIDE SEQUENCE</scope>
    <source>
        <strain evidence="2">NBRC 109066</strain>
    </source>
</reference>
<dbReference type="Proteomes" id="UP000599074">
    <property type="component" value="Unassembled WGS sequence"/>
</dbReference>
<keyword evidence="2" id="KW-0808">Transferase</keyword>
<keyword evidence="3" id="KW-1185">Reference proteome</keyword>
<evidence type="ECO:0000313" key="2">
    <source>
        <dbReference type="EMBL" id="GII25682.1"/>
    </source>
</evidence>
<comment type="caution">
    <text evidence="2">The sequence shown here is derived from an EMBL/GenBank/DDBJ whole genome shotgun (WGS) entry which is preliminary data.</text>
</comment>
<dbReference type="InterPro" id="IPR013216">
    <property type="entry name" value="Methyltransf_11"/>
</dbReference>
<keyword evidence="2" id="KW-0489">Methyltransferase</keyword>
<feature type="domain" description="Methyltransferase type 11" evidence="1">
    <location>
        <begin position="18"/>
        <end position="120"/>
    </location>
</feature>
<dbReference type="PANTHER" id="PTHR43591">
    <property type="entry name" value="METHYLTRANSFERASE"/>
    <property type="match status" value="1"/>
</dbReference>
<evidence type="ECO:0000313" key="3">
    <source>
        <dbReference type="Proteomes" id="UP000599074"/>
    </source>
</evidence>
<organism evidence="2 3">
    <name type="scientific">Planosporangium mesophilum</name>
    <dbReference type="NCBI Taxonomy" id="689768"/>
    <lineage>
        <taxon>Bacteria</taxon>
        <taxon>Bacillati</taxon>
        <taxon>Actinomycetota</taxon>
        <taxon>Actinomycetes</taxon>
        <taxon>Micromonosporales</taxon>
        <taxon>Micromonosporaceae</taxon>
        <taxon>Planosporangium</taxon>
    </lineage>
</organism>
<dbReference type="SUPFAM" id="SSF53335">
    <property type="entry name" value="S-adenosyl-L-methionine-dependent methyltransferases"/>
    <property type="match status" value="1"/>
</dbReference>